<reference evidence="1 2" key="1">
    <citation type="submission" date="2014-12" db="EMBL/GenBank/DDBJ databases">
        <title>16Stimator: statistical estimation of ribosomal gene copy numbers from draft genome assemblies.</title>
        <authorList>
            <person name="Perisin M.A."/>
            <person name="Vetter M."/>
            <person name="Gilbert J.A."/>
            <person name="Bergelson J."/>
        </authorList>
    </citation>
    <scope>NUCLEOTIDE SEQUENCE [LARGE SCALE GENOMIC DNA]</scope>
    <source>
        <strain evidence="1 2">MEJ076</strain>
    </source>
</reference>
<sequence>MALIDDQISALEEAVAMGAKKVTFHSGGTRREVEYHSLKDMREALASLKSRQSGGSRMILAALD</sequence>
<dbReference type="OrthoDB" id="7581025at2"/>
<organism evidence="1 2">
    <name type="scientific">Agrobacterium tumefaciens</name>
    <dbReference type="NCBI Taxonomy" id="358"/>
    <lineage>
        <taxon>Bacteria</taxon>
        <taxon>Pseudomonadati</taxon>
        <taxon>Pseudomonadota</taxon>
        <taxon>Alphaproteobacteria</taxon>
        <taxon>Hyphomicrobiales</taxon>
        <taxon>Rhizobiaceae</taxon>
        <taxon>Rhizobium/Agrobacterium group</taxon>
        <taxon>Agrobacterium</taxon>
        <taxon>Agrobacterium tumefaciens complex</taxon>
    </lineage>
</organism>
<proteinExistence type="predicted"/>
<dbReference type="AlphaFoldDB" id="A0A0D0K1R7"/>
<protein>
    <submittedName>
        <fullName evidence="1">Uncharacterized protein</fullName>
    </submittedName>
</protein>
<dbReference type="Proteomes" id="UP000035017">
    <property type="component" value="Unassembled WGS sequence"/>
</dbReference>
<gene>
    <name evidence="1" type="ORF">RU07_12325</name>
</gene>
<name>A0A0D0K1R7_AGRTU</name>
<comment type="caution">
    <text evidence="1">The sequence shown here is derived from an EMBL/GenBank/DDBJ whole genome shotgun (WGS) entry which is preliminary data.</text>
</comment>
<evidence type="ECO:0000313" key="2">
    <source>
        <dbReference type="Proteomes" id="UP000035017"/>
    </source>
</evidence>
<evidence type="ECO:0000313" key="1">
    <source>
        <dbReference type="EMBL" id="KIQ02226.1"/>
    </source>
</evidence>
<dbReference type="NCBIfam" id="NF047331">
    <property type="entry name" value="phage_HTJ"/>
    <property type="match status" value="1"/>
</dbReference>
<accession>A0A0D0K1R7</accession>
<dbReference type="EMBL" id="JXQV01000011">
    <property type="protein sequence ID" value="KIQ02226.1"/>
    <property type="molecule type" value="Genomic_DNA"/>
</dbReference>